<name>A0A5C6PNP0_9TELE</name>
<sequence>MFVLQVLVWMLQHATDEMMDDLLGDPPPGKGLHLPLAAGLSLDISSLTAGKDVPSQ</sequence>
<protein>
    <submittedName>
        <fullName evidence="2">Uncharacterized protein</fullName>
    </submittedName>
</protein>
<dbReference type="Proteomes" id="UP000324091">
    <property type="component" value="Chromosome 1"/>
</dbReference>
<dbReference type="EMBL" id="RHFK02000001">
    <property type="protein sequence ID" value="TWW81073.1"/>
    <property type="molecule type" value="Genomic_DNA"/>
</dbReference>
<evidence type="ECO:0000313" key="2">
    <source>
        <dbReference type="EMBL" id="TWW81073.1"/>
    </source>
</evidence>
<gene>
    <name evidence="2" type="ORF">D4764_01G0008880</name>
</gene>
<keyword evidence="3" id="KW-1185">Reference proteome</keyword>
<feature type="signal peptide" evidence="1">
    <location>
        <begin position="1"/>
        <end position="16"/>
    </location>
</feature>
<evidence type="ECO:0000256" key="1">
    <source>
        <dbReference type="SAM" id="SignalP"/>
    </source>
</evidence>
<feature type="chain" id="PRO_5022902546" evidence="1">
    <location>
        <begin position="17"/>
        <end position="56"/>
    </location>
</feature>
<accession>A0A5C6PNP0</accession>
<comment type="caution">
    <text evidence="2">The sequence shown here is derived from an EMBL/GenBank/DDBJ whole genome shotgun (WGS) entry which is preliminary data.</text>
</comment>
<keyword evidence="1" id="KW-0732">Signal</keyword>
<reference evidence="2 3" key="1">
    <citation type="submission" date="2019-04" db="EMBL/GenBank/DDBJ databases">
        <title>Chromosome genome assembly for Takifugu flavidus.</title>
        <authorList>
            <person name="Xiao S."/>
        </authorList>
    </citation>
    <scope>NUCLEOTIDE SEQUENCE [LARGE SCALE GENOMIC DNA]</scope>
    <source>
        <strain evidence="2">HTHZ2018</strain>
        <tissue evidence="2">Muscle</tissue>
    </source>
</reference>
<proteinExistence type="predicted"/>
<organism evidence="2 3">
    <name type="scientific">Takifugu flavidus</name>
    <name type="common">sansaifugu</name>
    <dbReference type="NCBI Taxonomy" id="433684"/>
    <lineage>
        <taxon>Eukaryota</taxon>
        <taxon>Metazoa</taxon>
        <taxon>Chordata</taxon>
        <taxon>Craniata</taxon>
        <taxon>Vertebrata</taxon>
        <taxon>Euteleostomi</taxon>
        <taxon>Actinopterygii</taxon>
        <taxon>Neopterygii</taxon>
        <taxon>Teleostei</taxon>
        <taxon>Neoteleostei</taxon>
        <taxon>Acanthomorphata</taxon>
        <taxon>Eupercaria</taxon>
        <taxon>Tetraodontiformes</taxon>
        <taxon>Tetradontoidea</taxon>
        <taxon>Tetraodontidae</taxon>
        <taxon>Takifugu</taxon>
    </lineage>
</organism>
<evidence type="ECO:0000313" key="3">
    <source>
        <dbReference type="Proteomes" id="UP000324091"/>
    </source>
</evidence>
<dbReference type="AlphaFoldDB" id="A0A5C6PNP0"/>